<keyword evidence="1" id="KW-0812">Transmembrane</keyword>
<feature type="transmembrane region" description="Helical" evidence="1">
    <location>
        <begin position="218"/>
        <end position="236"/>
    </location>
</feature>
<dbReference type="EMBL" id="CP157948">
    <property type="protein sequence ID" value="XBS89477.1"/>
    <property type="molecule type" value="Genomic_DNA"/>
</dbReference>
<feature type="transmembrane region" description="Helical" evidence="1">
    <location>
        <begin position="29"/>
        <end position="50"/>
    </location>
</feature>
<feature type="transmembrane region" description="Helical" evidence="1">
    <location>
        <begin position="62"/>
        <end position="81"/>
    </location>
</feature>
<evidence type="ECO:0000259" key="2">
    <source>
        <dbReference type="Pfam" id="PF02517"/>
    </source>
</evidence>
<dbReference type="GO" id="GO:0080120">
    <property type="term" value="P:CAAX-box protein maturation"/>
    <property type="evidence" value="ECO:0007669"/>
    <property type="project" value="UniProtKB-ARBA"/>
</dbReference>
<evidence type="ECO:0000256" key="1">
    <source>
        <dbReference type="SAM" id="Phobius"/>
    </source>
</evidence>
<dbReference type="PANTHER" id="PTHR39430">
    <property type="entry name" value="MEMBRANE-ASSOCIATED PROTEASE-RELATED"/>
    <property type="match status" value="1"/>
</dbReference>
<sequence length="298" mass="31703">MPQPAIAFVTPADAPPWKRWLVYSAGARIVIFIALFIALSFAAGAVLHLLGLGKASPPLERAFGQFVIRALIPLLVYLILVKWIERRRMRELAPATLLPQGLLGVAFGVVLFSIIVGVMYLLGSYQVTGTNPDAAWLPALLVVGLGAGIGEEIMFRGVLFRIVEEGMGTWAALIISALFFGAVHLGNPGATLWSSLAIAIEAGLLFGLLYHVTRSLPLCMGLHAAWNFTQGTIYGIPVSGTDADGWLVSTRSGPDWLSGGVFGAEASVVALALCSLCTVGLLVMALRRGSIVPLRSRR</sequence>
<feature type="transmembrane region" description="Helical" evidence="1">
    <location>
        <begin position="192"/>
        <end position="211"/>
    </location>
</feature>
<keyword evidence="1" id="KW-1133">Transmembrane helix</keyword>
<dbReference type="Pfam" id="PF02517">
    <property type="entry name" value="Rce1-like"/>
    <property type="match status" value="1"/>
</dbReference>
<name>A0AAU7QIW6_9GAMM</name>
<feature type="transmembrane region" description="Helical" evidence="1">
    <location>
        <begin position="256"/>
        <end position="286"/>
    </location>
</feature>
<dbReference type="AlphaFoldDB" id="A0AAU7QIW6"/>
<dbReference type="RefSeq" id="WP_350015966.1">
    <property type="nucleotide sequence ID" value="NZ_CP157948.1"/>
</dbReference>
<gene>
    <name evidence="3" type="ORF">ABNK63_13905</name>
</gene>
<protein>
    <submittedName>
        <fullName evidence="3">Type II CAAX endopeptidase family protein</fullName>
    </submittedName>
</protein>
<accession>A0AAU7QIW6</accession>
<dbReference type="InterPro" id="IPR003675">
    <property type="entry name" value="Rce1/LyrA-like_dom"/>
</dbReference>
<evidence type="ECO:0000313" key="3">
    <source>
        <dbReference type="EMBL" id="XBS89477.1"/>
    </source>
</evidence>
<dbReference type="PANTHER" id="PTHR39430:SF1">
    <property type="entry name" value="PROTEASE"/>
    <property type="match status" value="1"/>
</dbReference>
<organism evidence="3">
    <name type="scientific">Rhodanobacter sp. IGA1.0</name>
    <dbReference type="NCBI Taxonomy" id="3158582"/>
    <lineage>
        <taxon>Bacteria</taxon>
        <taxon>Pseudomonadati</taxon>
        <taxon>Pseudomonadota</taxon>
        <taxon>Gammaproteobacteria</taxon>
        <taxon>Lysobacterales</taxon>
        <taxon>Rhodanobacteraceae</taxon>
        <taxon>Rhodanobacter</taxon>
    </lineage>
</organism>
<dbReference type="GO" id="GO:0004175">
    <property type="term" value="F:endopeptidase activity"/>
    <property type="evidence" value="ECO:0007669"/>
    <property type="project" value="UniProtKB-ARBA"/>
</dbReference>
<feature type="domain" description="CAAX prenyl protease 2/Lysostaphin resistance protein A-like" evidence="2">
    <location>
        <begin position="135"/>
        <end position="228"/>
    </location>
</feature>
<feature type="transmembrane region" description="Helical" evidence="1">
    <location>
        <begin position="134"/>
        <end position="155"/>
    </location>
</feature>
<proteinExistence type="predicted"/>
<reference evidence="3" key="1">
    <citation type="submission" date="2024-06" db="EMBL/GenBank/DDBJ databases">
        <authorList>
            <person name="Sun Y."/>
        </authorList>
    </citation>
    <scope>NUCLEOTIDE SEQUENCE</scope>
    <source>
        <strain evidence="3">IGA1.0</strain>
    </source>
</reference>
<feature type="transmembrane region" description="Helical" evidence="1">
    <location>
        <begin position="102"/>
        <end position="122"/>
    </location>
</feature>
<keyword evidence="1" id="KW-0472">Membrane</keyword>
<feature type="transmembrane region" description="Helical" evidence="1">
    <location>
        <begin position="167"/>
        <end position="186"/>
    </location>
</feature>